<evidence type="ECO:0000256" key="1">
    <source>
        <dbReference type="ARBA" id="ARBA00004651"/>
    </source>
</evidence>
<dbReference type="InterPro" id="IPR036640">
    <property type="entry name" value="ABC1_TM_sf"/>
</dbReference>
<dbReference type="GO" id="GO:0030253">
    <property type="term" value="P:protein secretion by the type I secretion system"/>
    <property type="evidence" value="ECO:0007669"/>
    <property type="project" value="InterPro"/>
</dbReference>
<dbReference type="PANTHER" id="PTHR24221:SF248">
    <property type="entry name" value="ABC TRANSPORTER TRANSMEMBRANE REGION"/>
    <property type="match status" value="1"/>
</dbReference>
<reference evidence="12" key="1">
    <citation type="submission" date="2016-05" db="EMBL/GenBank/DDBJ databases">
        <authorList>
            <person name="Li Y."/>
        </authorList>
    </citation>
    <scope>NUCLEOTIDE SEQUENCE [LARGE SCALE GENOMIC DNA]</scope>
    <source>
        <strain evidence="12">YIC4027</strain>
    </source>
</reference>
<dbReference type="InterPro" id="IPR039421">
    <property type="entry name" value="Type_1_exporter"/>
</dbReference>
<dbReference type="SUPFAM" id="SSF90123">
    <property type="entry name" value="ABC transporter transmembrane region"/>
    <property type="match status" value="1"/>
</dbReference>
<evidence type="ECO:0000313" key="12">
    <source>
        <dbReference type="Proteomes" id="UP000094342"/>
    </source>
</evidence>
<dbReference type="Pfam" id="PF00005">
    <property type="entry name" value="ABC_tran"/>
    <property type="match status" value="1"/>
</dbReference>
<dbReference type="PROSITE" id="PS50929">
    <property type="entry name" value="ABC_TM1F"/>
    <property type="match status" value="1"/>
</dbReference>
<evidence type="ECO:0000256" key="4">
    <source>
        <dbReference type="ARBA" id="ARBA00022741"/>
    </source>
</evidence>
<dbReference type="EMBL" id="LYBW01000029">
    <property type="protein sequence ID" value="ODR93232.1"/>
    <property type="molecule type" value="Genomic_DNA"/>
</dbReference>
<feature type="transmembrane region" description="Helical" evidence="8">
    <location>
        <begin position="155"/>
        <end position="173"/>
    </location>
</feature>
<keyword evidence="3 8" id="KW-0812">Transmembrane</keyword>
<dbReference type="PROSITE" id="PS00211">
    <property type="entry name" value="ABC_TRANSPORTER_1"/>
    <property type="match status" value="1"/>
</dbReference>
<gene>
    <name evidence="11" type="ORF">A8M32_00975</name>
</gene>
<evidence type="ECO:0000256" key="5">
    <source>
        <dbReference type="ARBA" id="ARBA00022840"/>
    </source>
</evidence>
<dbReference type="InterPro" id="IPR003439">
    <property type="entry name" value="ABC_transporter-like_ATP-bd"/>
</dbReference>
<dbReference type="InterPro" id="IPR011527">
    <property type="entry name" value="ABC1_TM_dom"/>
</dbReference>
<dbReference type="SMART" id="SM00382">
    <property type="entry name" value="AAA"/>
    <property type="match status" value="1"/>
</dbReference>
<feature type="transmembrane region" description="Helical" evidence="8">
    <location>
        <begin position="55"/>
        <end position="75"/>
    </location>
</feature>
<evidence type="ECO:0000313" key="11">
    <source>
        <dbReference type="EMBL" id="ODR93232.1"/>
    </source>
</evidence>
<dbReference type="AlphaFoldDB" id="A0A1E3VI20"/>
<protein>
    <submittedName>
        <fullName evidence="11">Peptide ABC transporter</fullName>
    </submittedName>
</protein>
<evidence type="ECO:0000256" key="8">
    <source>
        <dbReference type="SAM" id="Phobius"/>
    </source>
</evidence>
<dbReference type="Pfam" id="PF00664">
    <property type="entry name" value="ABC_membrane"/>
    <property type="match status" value="1"/>
</dbReference>
<evidence type="ECO:0000259" key="10">
    <source>
        <dbReference type="PROSITE" id="PS50929"/>
    </source>
</evidence>
<dbReference type="Gene3D" id="3.40.50.300">
    <property type="entry name" value="P-loop containing nucleotide triphosphate hydrolases"/>
    <property type="match status" value="1"/>
</dbReference>
<dbReference type="InterPro" id="IPR003593">
    <property type="entry name" value="AAA+_ATPase"/>
</dbReference>
<dbReference type="InterPro" id="IPR027417">
    <property type="entry name" value="P-loop_NTPase"/>
</dbReference>
<dbReference type="GO" id="GO:0005886">
    <property type="term" value="C:plasma membrane"/>
    <property type="evidence" value="ECO:0007669"/>
    <property type="project" value="UniProtKB-SubCell"/>
</dbReference>
<evidence type="ECO:0000256" key="3">
    <source>
        <dbReference type="ARBA" id="ARBA00022692"/>
    </source>
</evidence>
<dbReference type="SUPFAM" id="SSF52540">
    <property type="entry name" value="P-loop containing nucleoside triphosphate hydrolases"/>
    <property type="match status" value="1"/>
</dbReference>
<dbReference type="Gene3D" id="1.20.1560.10">
    <property type="entry name" value="ABC transporter type 1, transmembrane domain"/>
    <property type="match status" value="1"/>
</dbReference>
<comment type="caution">
    <text evidence="11">The sequence shown here is derived from an EMBL/GenBank/DDBJ whole genome shotgun (WGS) entry which is preliminary data.</text>
</comment>
<organism evidence="11 12">
    <name type="scientific">Sinorhizobium alkalisoli</name>
    <dbReference type="NCBI Taxonomy" id="1752398"/>
    <lineage>
        <taxon>Bacteria</taxon>
        <taxon>Pseudomonadati</taxon>
        <taxon>Pseudomonadota</taxon>
        <taxon>Alphaproteobacteria</taxon>
        <taxon>Hyphomicrobiales</taxon>
        <taxon>Rhizobiaceae</taxon>
        <taxon>Sinorhizobium/Ensifer group</taxon>
        <taxon>Sinorhizobium</taxon>
    </lineage>
</organism>
<feature type="domain" description="ABC transmembrane type-1" evidence="10">
    <location>
        <begin position="27"/>
        <end position="299"/>
    </location>
</feature>
<dbReference type="PROSITE" id="PS50893">
    <property type="entry name" value="ABC_TRANSPORTER_2"/>
    <property type="match status" value="1"/>
</dbReference>
<dbReference type="GO" id="GO:0005524">
    <property type="term" value="F:ATP binding"/>
    <property type="evidence" value="ECO:0007669"/>
    <property type="project" value="UniProtKB-KW"/>
</dbReference>
<dbReference type="NCBIfam" id="TIGR01842">
    <property type="entry name" value="type_I_sec_PrtD"/>
    <property type="match status" value="1"/>
</dbReference>
<evidence type="ECO:0000256" key="2">
    <source>
        <dbReference type="ARBA" id="ARBA00005417"/>
    </source>
</evidence>
<dbReference type="STRING" id="1752398.A8M32_00975"/>
<dbReference type="RefSeq" id="WP_069456551.1">
    <property type="nucleotide sequence ID" value="NZ_LYBW01000029.1"/>
</dbReference>
<feature type="transmembrane region" description="Helical" evidence="8">
    <location>
        <begin position="246"/>
        <end position="264"/>
    </location>
</feature>
<keyword evidence="6 8" id="KW-1133">Transmembrane helix</keyword>
<dbReference type="InterPro" id="IPR017871">
    <property type="entry name" value="ABC_transporter-like_CS"/>
</dbReference>
<accession>A0A1E3VI20</accession>
<dbReference type="Proteomes" id="UP000094342">
    <property type="component" value="Unassembled WGS sequence"/>
</dbReference>
<dbReference type="PANTHER" id="PTHR24221">
    <property type="entry name" value="ATP-BINDING CASSETTE SUB-FAMILY B"/>
    <property type="match status" value="1"/>
</dbReference>
<feature type="domain" description="ABC transporter" evidence="9">
    <location>
        <begin position="330"/>
        <end position="568"/>
    </location>
</feature>
<evidence type="ECO:0000256" key="7">
    <source>
        <dbReference type="ARBA" id="ARBA00023136"/>
    </source>
</evidence>
<dbReference type="CDD" id="cd03246">
    <property type="entry name" value="ABCC_Protease_Secretion"/>
    <property type="match status" value="1"/>
</dbReference>
<comment type="subcellular location">
    <subcellularLocation>
        <location evidence="1">Cell membrane</location>
        <topology evidence="1">Multi-pass membrane protein</topology>
    </subcellularLocation>
</comment>
<proteinExistence type="inferred from homology"/>
<keyword evidence="7 8" id="KW-0472">Membrane</keyword>
<dbReference type="GO" id="GO:0034040">
    <property type="term" value="F:ATPase-coupled lipid transmembrane transporter activity"/>
    <property type="evidence" value="ECO:0007669"/>
    <property type="project" value="TreeGrafter"/>
</dbReference>
<keyword evidence="12" id="KW-1185">Reference proteome</keyword>
<dbReference type="GO" id="GO:0030256">
    <property type="term" value="C:type I protein secretion system complex"/>
    <property type="evidence" value="ECO:0007669"/>
    <property type="project" value="InterPro"/>
</dbReference>
<feature type="transmembrane region" description="Helical" evidence="8">
    <location>
        <begin position="21"/>
        <end position="43"/>
    </location>
</feature>
<evidence type="ECO:0000259" key="9">
    <source>
        <dbReference type="PROSITE" id="PS50893"/>
    </source>
</evidence>
<name>A0A1E3VI20_9HYPH</name>
<evidence type="ECO:0000256" key="6">
    <source>
        <dbReference type="ARBA" id="ARBA00022989"/>
    </source>
</evidence>
<sequence length="577" mass="60984">MHSVPNQSSLQAVMSELRRAAWPLVGFSAAINVLMLTAALYMLQVYDRVLSSHSLETLTALTIIAVVALLSLSILEAARSQLLITAGTWMNGRLSPILLAASIEQAAATPGGRDGRALRDLELFRNFLTGAGIFPILDAPWAPIFFAAMFLLHPWLGWLAVGGGIALFALAVLTEFVTRKPVAEASGAQAKAYTQAEAAIRNAEAIQAMGMLAALMRSWTPVQATAAEGQAIASIRSAVLAAAARFLRLGLQIGVLGLGAYLVLHAEASPGAMVAASILMGRALAPVEQAIGTWKGVVAARSAYRRLAAVAGTRREEGPILPLPRPKGRLLVEGIILARQGGGEPILKGIGFQLVAGEVMALIGPSAAGKTSLARLLVGAWKPTAGRVLLDGMDVAQWAAEDRGRHVGYLPQDIELFEGTVAENIARFQELDEQSFQQVVHAAREAGVHELIKGLSRGYHTEIGEAGAVLSGGQRQRIALARALYGDPAFLLLDEPNSNLDRDGEEALNDTLKALKAAGKTVILIAHRPNIMETVDKILVLQGGQVDLFGPRDDVLRALADRARRAAPAPILGVVTG</sequence>
<dbReference type="GO" id="GO:0140359">
    <property type="term" value="F:ABC-type transporter activity"/>
    <property type="evidence" value="ECO:0007669"/>
    <property type="project" value="InterPro"/>
</dbReference>
<feature type="transmembrane region" description="Helical" evidence="8">
    <location>
        <begin position="123"/>
        <end position="149"/>
    </location>
</feature>
<comment type="similarity">
    <text evidence="2">Belongs to the ABC transporter superfamily.</text>
</comment>
<dbReference type="InterPro" id="IPR010128">
    <property type="entry name" value="ATPase_T1SS_PrtD-like"/>
</dbReference>
<keyword evidence="5" id="KW-0067">ATP-binding</keyword>
<keyword evidence="4" id="KW-0547">Nucleotide-binding</keyword>
<dbReference type="GO" id="GO:0016887">
    <property type="term" value="F:ATP hydrolysis activity"/>
    <property type="evidence" value="ECO:0007669"/>
    <property type="project" value="InterPro"/>
</dbReference>